<keyword evidence="2" id="KW-1185">Reference proteome</keyword>
<dbReference type="InterPro" id="IPR047985">
    <property type="entry name" value="StbB-like"/>
</dbReference>
<dbReference type="AlphaFoldDB" id="A0A1N7RUI9"/>
<dbReference type="RefSeq" id="WP_094779182.1">
    <property type="nucleotide sequence ID" value="NZ_CYGX02000017.1"/>
</dbReference>
<protein>
    <recommendedName>
        <fullName evidence="3">StbB</fullName>
    </recommendedName>
</protein>
<dbReference type="Gene3D" id="3.40.50.300">
    <property type="entry name" value="P-loop containing nucleotide triphosphate hydrolases"/>
    <property type="match status" value="1"/>
</dbReference>
<dbReference type="SUPFAM" id="SSF52540">
    <property type="entry name" value="P-loop containing nucleoside triphosphate hydrolases"/>
    <property type="match status" value="1"/>
</dbReference>
<dbReference type="EMBL" id="CYGX02000017">
    <property type="protein sequence ID" value="SIT38780.1"/>
    <property type="molecule type" value="Genomic_DNA"/>
</dbReference>
<sequence length="236" mass="26478">MKIAVINFSGNVGKSTVAHHLLAPRLPGAEVISIESINSDDREKEGALRGSQFDELQDQLMRLENAVVDVGASNVEDFVGLMRSYDGSHEDFDLFIVPAVSTAKQQVDTIATLRALSELGVRATRIRLVMNMVDRKQDVNRGFAKLFEFHSRSDVFSMHRDAVIYENPIFEKIKGFDRSIVEIRDDPRDYVALNAEAMENGASEAEKAHIRQMVALKRLASRVTTELDDVFKVLVR</sequence>
<dbReference type="OrthoDB" id="5877230at2"/>
<evidence type="ECO:0000313" key="1">
    <source>
        <dbReference type="EMBL" id="SIT38780.1"/>
    </source>
</evidence>
<dbReference type="Proteomes" id="UP000187012">
    <property type="component" value="Unassembled WGS sequence"/>
</dbReference>
<gene>
    <name evidence="1" type="ORF">BN2475_170056</name>
</gene>
<dbReference type="STRING" id="1247936.BN2475_170056"/>
<evidence type="ECO:0008006" key="3">
    <source>
        <dbReference type="Google" id="ProtNLM"/>
    </source>
</evidence>
<dbReference type="InterPro" id="IPR027417">
    <property type="entry name" value="P-loop_NTPase"/>
</dbReference>
<name>A0A1N7RUI9_9BURK</name>
<organism evidence="1 2">
    <name type="scientific">Paraburkholderia ribeironis</name>
    <dbReference type="NCBI Taxonomy" id="1247936"/>
    <lineage>
        <taxon>Bacteria</taxon>
        <taxon>Pseudomonadati</taxon>
        <taxon>Pseudomonadota</taxon>
        <taxon>Betaproteobacteria</taxon>
        <taxon>Burkholderiales</taxon>
        <taxon>Burkholderiaceae</taxon>
        <taxon>Paraburkholderia</taxon>
    </lineage>
</organism>
<accession>A0A1N7RUI9</accession>
<reference evidence="1 2" key="1">
    <citation type="submission" date="2016-12" db="EMBL/GenBank/DDBJ databases">
        <authorList>
            <person name="Song W.-J."/>
            <person name="Kurnit D.M."/>
        </authorList>
    </citation>
    <scope>NUCLEOTIDE SEQUENCE [LARGE SCALE GENOMIC DNA]</scope>
    <source>
        <strain evidence="1 2">STM7296</strain>
    </source>
</reference>
<dbReference type="NCBIfam" id="NF041292">
    <property type="entry name" value="StbB"/>
    <property type="match status" value="1"/>
</dbReference>
<proteinExistence type="predicted"/>
<evidence type="ECO:0000313" key="2">
    <source>
        <dbReference type="Proteomes" id="UP000187012"/>
    </source>
</evidence>